<name>A0A0J9XA02_GEOCN</name>
<evidence type="ECO:0000313" key="3">
    <source>
        <dbReference type="Proteomes" id="UP000242525"/>
    </source>
</evidence>
<protein>
    <submittedName>
        <fullName evidence="2">Uncharacterized protein</fullName>
    </submittedName>
</protein>
<feature type="compositionally biased region" description="Polar residues" evidence="1">
    <location>
        <begin position="140"/>
        <end position="149"/>
    </location>
</feature>
<feature type="region of interest" description="Disordered" evidence="1">
    <location>
        <begin position="15"/>
        <end position="49"/>
    </location>
</feature>
<proteinExistence type="predicted"/>
<dbReference type="AlphaFoldDB" id="A0A0J9XA02"/>
<accession>A0A0J9XA02</accession>
<reference evidence="2" key="1">
    <citation type="submission" date="2014-03" db="EMBL/GenBank/DDBJ databases">
        <authorList>
            <person name="Casaregola S."/>
        </authorList>
    </citation>
    <scope>NUCLEOTIDE SEQUENCE [LARGE SCALE GENOMIC DNA]</scope>
    <source>
        <strain evidence="2">CLIB 918</strain>
    </source>
</reference>
<feature type="region of interest" description="Disordered" evidence="1">
    <location>
        <begin position="126"/>
        <end position="154"/>
    </location>
</feature>
<sequence length="229" mass="24520">MAEADELIDEIFTQFLSEPPSPTAAAGAGGNNDDDDNNGESDNANSPTISISHLPDIITALDLDASYGATAAPTKYAAIKKALDPAACGRVRRQTFREIVPFLLEESVADGHEGLNEDPTAAAAEAADNNNNNNSSSSSTFDATQTSKNSRNRASRESVYKDFLLFTEGQDRPIVLADLKRVSAELKDNAPVELLTNMMQLKPPGGGHGDPHSISFNEFEYIMNMAKSI</sequence>
<organism evidence="2 3">
    <name type="scientific">Geotrichum candidum</name>
    <name type="common">Oospora lactis</name>
    <name type="synonym">Dipodascus geotrichum</name>
    <dbReference type="NCBI Taxonomy" id="1173061"/>
    <lineage>
        <taxon>Eukaryota</taxon>
        <taxon>Fungi</taxon>
        <taxon>Dikarya</taxon>
        <taxon>Ascomycota</taxon>
        <taxon>Saccharomycotina</taxon>
        <taxon>Dipodascomycetes</taxon>
        <taxon>Dipodascales</taxon>
        <taxon>Dipodascaceae</taxon>
        <taxon>Geotrichum</taxon>
    </lineage>
</organism>
<dbReference type="Proteomes" id="UP000242525">
    <property type="component" value="Unassembled WGS sequence"/>
</dbReference>
<comment type="caution">
    <text evidence="2">The sequence shown here is derived from an EMBL/GenBank/DDBJ whole genome shotgun (WGS) entry which is preliminary data.</text>
</comment>
<evidence type="ECO:0000256" key="1">
    <source>
        <dbReference type="SAM" id="MobiDB-lite"/>
    </source>
</evidence>
<dbReference type="EMBL" id="CCBN010000005">
    <property type="protein sequence ID" value="CDO53606.1"/>
    <property type="molecule type" value="Genomic_DNA"/>
</dbReference>
<gene>
    <name evidence="2" type="ORF">BN980_GECA05s04344g</name>
</gene>
<dbReference type="OrthoDB" id="343296at2759"/>
<keyword evidence="3" id="KW-1185">Reference proteome</keyword>
<feature type="compositionally biased region" description="Polar residues" evidence="1">
    <location>
        <begin position="40"/>
        <end position="49"/>
    </location>
</feature>
<feature type="compositionally biased region" description="Low complexity" evidence="1">
    <location>
        <begin position="126"/>
        <end position="139"/>
    </location>
</feature>
<evidence type="ECO:0000313" key="2">
    <source>
        <dbReference type="EMBL" id="CDO53606.1"/>
    </source>
</evidence>